<dbReference type="EMBL" id="FWXY01000003">
    <property type="protein sequence ID" value="SMC50525.1"/>
    <property type="molecule type" value="Genomic_DNA"/>
</dbReference>
<dbReference type="GO" id="GO:0015159">
    <property type="term" value="F:polysaccharide transmembrane transporter activity"/>
    <property type="evidence" value="ECO:0007669"/>
    <property type="project" value="InterPro"/>
</dbReference>
<keyword evidence="1" id="KW-0732">Signal</keyword>
<name>A0A1W1ZPP8_9BACT</name>
<dbReference type="AlphaFoldDB" id="A0A1W1ZPP8"/>
<evidence type="ECO:0000259" key="3">
    <source>
        <dbReference type="Pfam" id="PF10531"/>
    </source>
</evidence>
<dbReference type="PANTHER" id="PTHR33619">
    <property type="entry name" value="POLYSACCHARIDE EXPORT PROTEIN GFCE-RELATED"/>
    <property type="match status" value="1"/>
</dbReference>
<dbReference type="Gene3D" id="3.10.560.10">
    <property type="entry name" value="Outer membrane lipoprotein wza domain like"/>
    <property type="match status" value="1"/>
</dbReference>
<evidence type="ECO:0000259" key="2">
    <source>
        <dbReference type="Pfam" id="PF02563"/>
    </source>
</evidence>
<dbReference type="PANTHER" id="PTHR33619:SF3">
    <property type="entry name" value="POLYSACCHARIDE EXPORT PROTEIN GFCE-RELATED"/>
    <property type="match status" value="1"/>
</dbReference>
<dbReference type="Proteomes" id="UP000192418">
    <property type="component" value="Unassembled WGS sequence"/>
</dbReference>
<protein>
    <submittedName>
        <fullName evidence="4">Polysaccharide export outer membrane protein</fullName>
    </submittedName>
</protein>
<dbReference type="OrthoDB" id="193635at2"/>
<evidence type="ECO:0000256" key="1">
    <source>
        <dbReference type="ARBA" id="ARBA00022729"/>
    </source>
</evidence>
<accession>A0A1W1ZPP8</accession>
<proteinExistence type="predicted"/>
<dbReference type="InterPro" id="IPR003715">
    <property type="entry name" value="Poly_export_N"/>
</dbReference>
<dbReference type="Pfam" id="PF02563">
    <property type="entry name" value="Poly_export"/>
    <property type="match status" value="1"/>
</dbReference>
<organism evidence="4 5">
    <name type="scientific">Desulfocicer vacuolatum DSM 3385</name>
    <dbReference type="NCBI Taxonomy" id="1121400"/>
    <lineage>
        <taxon>Bacteria</taxon>
        <taxon>Pseudomonadati</taxon>
        <taxon>Thermodesulfobacteriota</taxon>
        <taxon>Desulfobacteria</taxon>
        <taxon>Desulfobacterales</taxon>
        <taxon>Desulfobacteraceae</taxon>
        <taxon>Desulfocicer</taxon>
    </lineage>
</organism>
<dbReference type="STRING" id="1121400.SAMN02746065_10394"/>
<dbReference type="Pfam" id="PF10531">
    <property type="entry name" value="SLBB"/>
    <property type="match status" value="1"/>
</dbReference>
<dbReference type="InterPro" id="IPR019554">
    <property type="entry name" value="Soluble_ligand-bd"/>
</dbReference>
<evidence type="ECO:0000313" key="5">
    <source>
        <dbReference type="Proteomes" id="UP000192418"/>
    </source>
</evidence>
<gene>
    <name evidence="4" type="ORF">SAMN02746065_10394</name>
</gene>
<feature type="domain" description="Polysaccharide export protein N-terminal" evidence="2">
    <location>
        <begin position="29"/>
        <end position="104"/>
    </location>
</feature>
<feature type="domain" description="Soluble ligand binding" evidence="3">
    <location>
        <begin position="112"/>
        <end position="160"/>
    </location>
</feature>
<evidence type="ECO:0000313" key="4">
    <source>
        <dbReference type="EMBL" id="SMC50525.1"/>
    </source>
</evidence>
<dbReference type="Gene3D" id="3.30.1950.10">
    <property type="entry name" value="wza like domain"/>
    <property type="match status" value="1"/>
</dbReference>
<dbReference type="InterPro" id="IPR049712">
    <property type="entry name" value="Poly_export"/>
</dbReference>
<keyword evidence="5" id="KW-1185">Reference proteome</keyword>
<reference evidence="4 5" key="1">
    <citation type="submission" date="2017-04" db="EMBL/GenBank/DDBJ databases">
        <authorList>
            <person name="Afonso C.L."/>
            <person name="Miller P.J."/>
            <person name="Scott M.A."/>
            <person name="Spackman E."/>
            <person name="Goraichik I."/>
            <person name="Dimitrov K.M."/>
            <person name="Suarez D.L."/>
            <person name="Swayne D.E."/>
        </authorList>
    </citation>
    <scope>NUCLEOTIDE SEQUENCE [LARGE SCALE GENOMIC DNA]</scope>
    <source>
        <strain evidence="4 5">DSM 3385</strain>
    </source>
</reference>
<sequence length="192" mass="21352">MGMIKKIVCGMGVLIFITGYMAMASPAEKSDNAYIIGHGDVLRIFTWKEPDLSVEAATVRLDGKITFPLVNDVQAAGLSTMMLKKVLEDRLAGYVESPIVTVILVHPVSQRYYVLGEVQRIGEYPIEKNLTVMQAFAVAGGFTEWAAKDEIRLIRRVDGKDQIYRINYKGFLKGKNLEGNVRIQADDTIIVP</sequence>